<dbReference type="PANTHER" id="PTHR47331">
    <property type="entry name" value="PHD-TYPE DOMAIN-CONTAINING PROTEIN"/>
    <property type="match status" value="1"/>
</dbReference>
<dbReference type="InterPro" id="IPR040676">
    <property type="entry name" value="DUF5641"/>
</dbReference>
<dbReference type="InterPro" id="IPR001584">
    <property type="entry name" value="Integrase_cat-core"/>
</dbReference>
<proteinExistence type="predicted"/>
<dbReference type="InterPro" id="IPR036397">
    <property type="entry name" value="RNaseH_sf"/>
</dbReference>
<dbReference type="Gene3D" id="3.30.420.10">
    <property type="entry name" value="Ribonuclease H-like superfamily/Ribonuclease H"/>
    <property type="match status" value="1"/>
</dbReference>
<reference evidence="3" key="1">
    <citation type="submission" date="2025-08" db="UniProtKB">
        <authorList>
            <consortium name="RefSeq"/>
        </authorList>
    </citation>
    <scope>IDENTIFICATION</scope>
    <source>
        <tissue evidence="3">Leaf</tissue>
    </source>
</reference>
<evidence type="ECO:0000313" key="2">
    <source>
        <dbReference type="Proteomes" id="UP000087766"/>
    </source>
</evidence>
<name>A0A1S3TDI0_VIGRR</name>
<dbReference type="GeneID" id="106754294"/>
<dbReference type="OrthoDB" id="5986643at2759"/>
<dbReference type="Proteomes" id="UP000087766">
    <property type="component" value="Unplaced"/>
</dbReference>
<protein>
    <submittedName>
        <fullName evidence="3">Uncharacterized protein LOC106754294</fullName>
    </submittedName>
</protein>
<evidence type="ECO:0000259" key="1">
    <source>
        <dbReference type="PROSITE" id="PS50994"/>
    </source>
</evidence>
<dbReference type="InterPro" id="IPR012337">
    <property type="entry name" value="RNaseH-like_sf"/>
</dbReference>
<evidence type="ECO:0000313" key="3">
    <source>
        <dbReference type="RefSeq" id="XP_014491796.1"/>
    </source>
</evidence>
<sequence>MGDLPAPRVTPSSPFTHTGMDFAGPFSVKTYNLRSARTVQSYICIFVCFSTKAVHIESVHDLTSNSFIAALRRFTACRGCPTDLYSDCGTNFVGADNALKKLISQESNDLSEHALARGIKFHFNPPAAPFQGGLWERAVRSMKEHFKRIVGDQKLQMDEFQTVLCRIEAILNSRPLTPMSNDPNDLEVLTPGHFLIGRPVVSPPEEEHGDTPLPRLKRWKYVEALSQQLWKRWCSEYLQTLQKRNKWLKTSTPLKEGDLVLIEDPQLPTLCWKRGRVLQTFPGKDGQVRVATVRTPTGELKRPVLKLFRLPAED</sequence>
<dbReference type="SUPFAM" id="SSF53098">
    <property type="entry name" value="Ribonuclease H-like"/>
    <property type="match status" value="1"/>
</dbReference>
<dbReference type="GO" id="GO:0003676">
    <property type="term" value="F:nucleic acid binding"/>
    <property type="evidence" value="ECO:0007669"/>
    <property type="project" value="InterPro"/>
</dbReference>
<organism evidence="2 3">
    <name type="scientific">Vigna radiata var. radiata</name>
    <name type="common">Mung bean</name>
    <name type="synonym">Phaseolus aureus</name>
    <dbReference type="NCBI Taxonomy" id="3916"/>
    <lineage>
        <taxon>Eukaryota</taxon>
        <taxon>Viridiplantae</taxon>
        <taxon>Streptophyta</taxon>
        <taxon>Embryophyta</taxon>
        <taxon>Tracheophyta</taxon>
        <taxon>Spermatophyta</taxon>
        <taxon>Magnoliopsida</taxon>
        <taxon>eudicotyledons</taxon>
        <taxon>Gunneridae</taxon>
        <taxon>Pentapetalae</taxon>
        <taxon>rosids</taxon>
        <taxon>fabids</taxon>
        <taxon>Fabales</taxon>
        <taxon>Fabaceae</taxon>
        <taxon>Papilionoideae</taxon>
        <taxon>50 kb inversion clade</taxon>
        <taxon>NPAAA clade</taxon>
        <taxon>indigoferoid/millettioid clade</taxon>
        <taxon>Phaseoleae</taxon>
        <taxon>Vigna</taxon>
    </lineage>
</organism>
<dbReference type="STRING" id="3916.A0A1S3TDI0"/>
<dbReference type="GO" id="GO:0015074">
    <property type="term" value="P:DNA integration"/>
    <property type="evidence" value="ECO:0007669"/>
    <property type="project" value="InterPro"/>
</dbReference>
<dbReference type="KEGG" id="vra:106754294"/>
<dbReference type="PROSITE" id="PS50994">
    <property type="entry name" value="INTEGRASE"/>
    <property type="match status" value="1"/>
</dbReference>
<feature type="domain" description="Integrase catalytic" evidence="1">
    <location>
        <begin position="10"/>
        <end position="199"/>
    </location>
</feature>
<gene>
    <name evidence="3" type="primary">LOC106754294</name>
</gene>
<dbReference type="RefSeq" id="XP_014491796.1">
    <property type="nucleotide sequence ID" value="XM_014636310.1"/>
</dbReference>
<dbReference type="Pfam" id="PF18701">
    <property type="entry name" value="DUF5641"/>
    <property type="match status" value="1"/>
</dbReference>
<dbReference type="AlphaFoldDB" id="A0A1S3TDI0"/>
<accession>A0A1S3TDI0</accession>
<keyword evidence="2" id="KW-1185">Reference proteome</keyword>